<proteinExistence type="predicted"/>
<evidence type="ECO:0000313" key="2">
    <source>
        <dbReference type="Proteomes" id="UP000295008"/>
    </source>
</evidence>
<sequence>MSLFLNMMGDHPVEIECPNCQNSFNSTLQFFYDACFFPLLCPVCGQKINTHLEGPIALEIHYLKELIDELETNLNNFKNIGKFKIKTS</sequence>
<gene>
    <name evidence="1" type="ORF">EDC14_100665</name>
</gene>
<comment type="caution">
    <text evidence="1">The sequence shown here is derived from an EMBL/GenBank/DDBJ whole genome shotgun (WGS) entry which is preliminary data.</text>
</comment>
<keyword evidence="2" id="KW-1185">Reference proteome</keyword>
<dbReference type="AlphaFoldDB" id="A0A4R1RZS0"/>
<protein>
    <submittedName>
        <fullName evidence="1">Uncharacterized protein</fullName>
    </submittedName>
</protein>
<dbReference type="Proteomes" id="UP000295008">
    <property type="component" value="Unassembled WGS sequence"/>
</dbReference>
<organism evidence="1 2">
    <name type="scientific">Hydrogenispora ethanolica</name>
    <dbReference type="NCBI Taxonomy" id="1082276"/>
    <lineage>
        <taxon>Bacteria</taxon>
        <taxon>Bacillati</taxon>
        <taxon>Bacillota</taxon>
        <taxon>Hydrogenispora</taxon>
    </lineage>
</organism>
<dbReference type="RefSeq" id="WP_132013566.1">
    <property type="nucleotide sequence ID" value="NZ_SLUN01000006.1"/>
</dbReference>
<evidence type="ECO:0000313" key="1">
    <source>
        <dbReference type="EMBL" id="TCL72355.1"/>
    </source>
</evidence>
<reference evidence="1 2" key="1">
    <citation type="submission" date="2019-03" db="EMBL/GenBank/DDBJ databases">
        <title>Genomic Encyclopedia of Type Strains, Phase IV (KMG-IV): sequencing the most valuable type-strain genomes for metagenomic binning, comparative biology and taxonomic classification.</title>
        <authorList>
            <person name="Goeker M."/>
        </authorList>
    </citation>
    <scope>NUCLEOTIDE SEQUENCE [LARGE SCALE GENOMIC DNA]</scope>
    <source>
        <strain evidence="1 2">LX-B</strain>
    </source>
</reference>
<name>A0A4R1RZS0_HYDET</name>
<accession>A0A4R1RZS0</accession>
<dbReference type="OrthoDB" id="9800361at2"/>
<dbReference type="EMBL" id="SLUN01000006">
    <property type="protein sequence ID" value="TCL72355.1"/>
    <property type="molecule type" value="Genomic_DNA"/>
</dbReference>